<dbReference type="GO" id="GO:0008047">
    <property type="term" value="F:enzyme activator activity"/>
    <property type="evidence" value="ECO:0007669"/>
    <property type="project" value="InterPro"/>
</dbReference>
<dbReference type="InterPro" id="IPR023430">
    <property type="entry name" value="Pept_HybD-like_dom_sf"/>
</dbReference>
<evidence type="ECO:0000256" key="4">
    <source>
        <dbReference type="ARBA" id="ARBA00022801"/>
    </source>
</evidence>
<dbReference type="NCBIfam" id="TIGR00072">
    <property type="entry name" value="hydrog_prot"/>
    <property type="match status" value="1"/>
</dbReference>
<dbReference type="InterPro" id="IPR000671">
    <property type="entry name" value="Peptidase_A31"/>
</dbReference>
<dbReference type="Pfam" id="PF01750">
    <property type="entry name" value="HycI"/>
    <property type="match status" value="1"/>
</dbReference>
<organism evidence="5 6">
    <name type="scientific">Acidithiobacillus ferrooxidans</name>
    <name type="common">Thiobacillus ferrooxidans</name>
    <dbReference type="NCBI Taxonomy" id="920"/>
    <lineage>
        <taxon>Bacteria</taxon>
        <taxon>Pseudomonadati</taxon>
        <taxon>Pseudomonadota</taxon>
        <taxon>Acidithiobacillia</taxon>
        <taxon>Acidithiobacillales</taxon>
        <taxon>Acidithiobacillaceae</taxon>
        <taxon>Acidithiobacillus</taxon>
    </lineage>
</organism>
<evidence type="ECO:0000256" key="1">
    <source>
        <dbReference type="ARBA" id="ARBA00006814"/>
    </source>
</evidence>
<proteinExistence type="inferred from homology"/>
<evidence type="ECO:0000313" key="5">
    <source>
        <dbReference type="EMBL" id="PZD80336.1"/>
    </source>
</evidence>
<keyword evidence="3" id="KW-0064">Aspartyl protease</keyword>
<dbReference type="PANTHER" id="PTHR30302">
    <property type="entry name" value="HYDROGENASE 1 MATURATION PROTEASE"/>
    <property type="match status" value="1"/>
</dbReference>
<dbReference type="PRINTS" id="PR00446">
    <property type="entry name" value="HYDRGNUPTAKE"/>
</dbReference>
<dbReference type="SUPFAM" id="SSF53163">
    <property type="entry name" value="HybD-like"/>
    <property type="match status" value="1"/>
</dbReference>
<dbReference type="CDD" id="cd06062">
    <property type="entry name" value="H2MP_MemB-H2up"/>
    <property type="match status" value="1"/>
</dbReference>
<name>A0A2W1K115_ACIFR</name>
<keyword evidence="2 5" id="KW-0645">Protease</keyword>
<evidence type="ECO:0000313" key="6">
    <source>
        <dbReference type="Proteomes" id="UP000248886"/>
    </source>
</evidence>
<comment type="caution">
    <text evidence="5">The sequence shown here is derived from an EMBL/GenBank/DDBJ whole genome shotgun (WGS) entry which is preliminary data.</text>
</comment>
<evidence type="ECO:0000256" key="3">
    <source>
        <dbReference type="ARBA" id="ARBA00022750"/>
    </source>
</evidence>
<dbReference type="Proteomes" id="UP000248886">
    <property type="component" value="Unassembled WGS sequence"/>
</dbReference>
<comment type="similarity">
    <text evidence="1">Belongs to the peptidase A31 family.</text>
</comment>
<sequence>MGSILVLGLGNVLQGDDGVGVHIVRWLAGQAPMTGVTILDGGTIGASLLVELEGVDALLVADAVESGREAGQVTLFQGEAMDRLLTRPRAGSVHEAGLAELLDMARLLGCLPARRALLGIQPQTIAWGDALSPPLARSLPEAGYRARALLEEWRREDA</sequence>
<dbReference type="PANTHER" id="PTHR30302:SF1">
    <property type="entry name" value="HYDROGENASE 2 MATURATION PROTEASE"/>
    <property type="match status" value="1"/>
</dbReference>
<dbReference type="GeneID" id="65282258"/>
<dbReference type="AlphaFoldDB" id="A0A2W1K115"/>
<dbReference type="Gene3D" id="3.40.50.1450">
    <property type="entry name" value="HybD-like"/>
    <property type="match status" value="1"/>
</dbReference>
<dbReference type="GO" id="GO:0004190">
    <property type="term" value="F:aspartic-type endopeptidase activity"/>
    <property type="evidence" value="ECO:0007669"/>
    <property type="project" value="UniProtKB-KW"/>
</dbReference>
<dbReference type="OrthoDB" id="9792731at2"/>
<dbReference type="RefSeq" id="WP_009560877.1">
    <property type="nucleotide sequence ID" value="NZ_AP025160.1"/>
</dbReference>
<reference evidence="5 6" key="1">
    <citation type="submission" date="2018-06" db="EMBL/GenBank/DDBJ databases">
        <title>Draft sequence of Acidithiobacillus ferrooxidans CCM 4253.</title>
        <authorList>
            <person name="Moya-Beltran A."/>
            <person name="Castro M."/>
            <person name="Covarrubias P.C."/>
            <person name="Issotta F."/>
            <person name="Janiczek O."/>
            <person name="Mandl M."/>
            <person name="Kucera J."/>
            <person name="Quatrini R."/>
        </authorList>
    </citation>
    <scope>NUCLEOTIDE SEQUENCE [LARGE SCALE GENOMIC DNA]</scope>
    <source>
        <strain evidence="5 6">CCM 4253</strain>
    </source>
</reference>
<accession>A0A2W1K115</accession>
<dbReference type="OMA" id="PHQLGLC"/>
<protein>
    <submittedName>
        <fullName evidence="5">Hydrogenase maturation protease</fullName>
    </submittedName>
</protein>
<keyword evidence="4" id="KW-0378">Hydrolase</keyword>
<dbReference type="EMBL" id="QKQP01000006">
    <property type="protein sequence ID" value="PZD80336.1"/>
    <property type="molecule type" value="Genomic_DNA"/>
</dbReference>
<evidence type="ECO:0000256" key="2">
    <source>
        <dbReference type="ARBA" id="ARBA00022670"/>
    </source>
</evidence>
<gene>
    <name evidence="5" type="ORF">DN052_12600</name>
</gene>
<dbReference type="GO" id="GO:0016485">
    <property type="term" value="P:protein processing"/>
    <property type="evidence" value="ECO:0007669"/>
    <property type="project" value="TreeGrafter"/>
</dbReference>